<evidence type="ECO:0000313" key="8">
    <source>
        <dbReference type="Proteomes" id="UP001328107"/>
    </source>
</evidence>
<protein>
    <recommendedName>
        <fullName evidence="9">G protein-coupled receptor</fullName>
    </recommendedName>
</protein>
<evidence type="ECO:0000256" key="3">
    <source>
        <dbReference type="ARBA" id="ARBA00022692"/>
    </source>
</evidence>
<accession>A0AAN5DEL7</accession>
<feature type="transmembrane region" description="Helical" evidence="6">
    <location>
        <begin position="124"/>
        <end position="148"/>
    </location>
</feature>
<feature type="transmembrane region" description="Helical" evidence="6">
    <location>
        <begin position="169"/>
        <end position="191"/>
    </location>
</feature>
<gene>
    <name evidence="7" type="ORF">PMAYCL1PPCAC_32298</name>
</gene>
<keyword evidence="5 6" id="KW-0472">Membrane</keyword>
<dbReference type="Pfam" id="PF10317">
    <property type="entry name" value="7TM_GPCR_Srd"/>
    <property type="match status" value="1"/>
</dbReference>
<evidence type="ECO:0000256" key="5">
    <source>
        <dbReference type="ARBA" id="ARBA00023136"/>
    </source>
</evidence>
<evidence type="ECO:0000256" key="2">
    <source>
        <dbReference type="ARBA" id="ARBA00009166"/>
    </source>
</evidence>
<proteinExistence type="inferred from homology"/>
<comment type="caution">
    <text evidence="7">The sequence shown here is derived from an EMBL/GenBank/DDBJ whole genome shotgun (WGS) entry which is preliminary data.</text>
</comment>
<keyword evidence="8" id="KW-1185">Reference proteome</keyword>
<feature type="transmembrane region" description="Helical" evidence="6">
    <location>
        <begin position="28"/>
        <end position="48"/>
    </location>
</feature>
<dbReference type="InterPro" id="IPR019421">
    <property type="entry name" value="7TM_GPCR_serpentine_rcpt_Srd"/>
</dbReference>
<feature type="non-terminal residue" evidence="7">
    <location>
        <position position="227"/>
    </location>
</feature>
<dbReference type="PANTHER" id="PTHR22945">
    <property type="entry name" value="SERPENTINE RECEPTOR, CLASS D DELTA"/>
    <property type="match status" value="1"/>
</dbReference>
<sequence length="227" mass="25516">MRSVNGTLFFTYAGPCTHLGTSFCHRSVFLQAALISHSTVLLFLSYCYRLWMIGRSPLKNFGQPRKRTIALLAVAAFVPSAPLFASFFKFLNDAAATYDGCLESAKCSNLRLCPVSSSNWLAPLAFGILFFTYFIEFTAVVVVRYILLRRISRIHTQDRAGHQMIFKSLTAQLLLPLSSIIGCFAFAIDFLEIIQSTWLQRSVILIGSFLALGAPLTNLYFLRPYRK</sequence>
<feature type="transmembrane region" description="Helical" evidence="6">
    <location>
        <begin position="203"/>
        <end position="222"/>
    </location>
</feature>
<comment type="subcellular location">
    <subcellularLocation>
        <location evidence="1">Membrane</location>
        <topology evidence="1">Multi-pass membrane protein</topology>
    </subcellularLocation>
</comment>
<evidence type="ECO:0000256" key="4">
    <source>
        <dbReference type="ARBA" id="ARBA00022989"/>
    </source>
</evidence>
<dbReference type="InterPro" id="IPR050920">
    <property type="entry name" value="Nematode_rcpt-like_delta"/>
</dbReference>
<dbReference type="AlphaFoldDB" id="A0AAN5DEL7"/>
<comment type="similarity">
    <text evidence="2">Belongs to the nematode receptor-like protein srd family.</text>
</comment>
<dbReference type="EMBL" id="BTRK01000006">
    <property type="protein sequence ID" value="GMR62103.1"/>
    <property type="molecule type" value="Genomic_DNA"/>
</dbReference>
<evidence type="ECO:0000313" key="7">
    <source>
        <dbReference type="EMBL" id="GMR62103.1"/>
    </source>
</evidence>
<organism evidence="7 8">
    <name type="scientific">Pristionchus mayeri</name>
    <dbReference type="NCBI Taxonomy" id="1317129"/>
    <lineage>
        <taxon>Eukaryota</taxon>
        <taxon>Metazoa</taxon>
        <taxon>Ecdysozoa</taxon>
        <taxon>Nematoda</taxon>
        <taxon>Chromadorea</taxon>
        <taxon>Rhabditida</taxon>
        <taxon>Rhabditina</taxon>
        <taxon>Diplogasteromorpha</taxon>
        <taxon>Diplogasteroidea</taxon>
        <taxon>Neodiplogasteridae</taxon>
        <taxon>Pristionchus</taxon>
    </lineage>
</organism>
<reference evidence="8" key="1">
    <citation type="submission" date="2022-10" db="EMBL/GenBank/DDBJ databases">
        <title>Genome assembly of Pristionchus species.</title>
        <authorList>
            <person name="Yoshida K."/>
            <person name="Sommer R.J."/>
        </authorList>
    </citation>
    <scope>NUCLEOTIDE SEQUENCE [LARGE SCALE GENOMIC DNA]</scope>
    <source>
        <strain evidence="8">RS5460</strain>
    </source>
</reference>
<name>A0AAN5DEL7_9BILA</name>
<keyword evidence="4 6" id="KW-1133">Transmembrane helix</keyword>
<dbReference type="PANTHER" id="PTHR22945:SF40">
    <property type="entry name" value="SERPENTINE RECEPTOR, CLASS D (DELTA)-RELATED"/>
    <property type="match status" value="1"/>
</dbReference>
<dbReference type="Proteomes" id="UP001328107">
    <property type="component" value="Unassembled WGS sequence"/>
</dbReference>
<dbReference type="GO" id="GO:0016020">
    <property type="term" value="C:membrane"/>
    <property type="evidence" value="ECO:0007669"/>
    <property type="project" value="UniProtKB-SubCell"/>
</dbReference>
<evidence type="ECO:0008006" key="9">
    <source>
        <dbReference type="Google" id="ProtNLM"/>
    </source>
</evidence>
<evidence type="ECO:0000256" key="1">
    <source>
        <dbReference type="ARBA" id="ARBA00004141"/>
    </source>
</evidence>
<feature type="transmembrane region" description="Helical" evidence="6">
    <location>
        <begin position="69"/>
        <end position="88"/>
    </location>
</feature>
<keyword evidence="3 6" id="KW-0812">Transmembrane</keyword>
<evidence type="ECO:0000256" key="6">
    <source>
        <dbReference type="SAM" id="Phobius"/>
    </source>
</evidence>